<keyword evidence="2" id="KW-1185">Reference proteome</keyword>
<feature type="non-terminal residue" evidence="1">
    <location>
        <position position="42"/>
    </location>
</feature>
<comment type="caution">
    <text evidence="1">The sequence shown here is derived from an EMBL/GenBank/DDBJ whole genome shotgun (WGS) entry which is preliminary data.</text>
</comment>
<evidence type="ECO:0000313" key="1">
    <source>
        <dbReference type="EMBL" id="MCI86497.1"/>
    </source>
</evidence>
<reference evidence="1 2" key="1">
    <citation type="journal article" date="2018" name="Front. Plant Sci.">
        <title>Red Clover (Trifolium pratense) and Zigzag Clover (T. medium) - A Picture of Genomic Similarities and Differences.</title>
        <authorList>
            <person name="Dluhosova J."/>
            <person name="Istvanek J."/>
            <person name="Nedelnik J."/>
            <person name="Repkova J."/>
        </authorList>
    </citation>
    <scope>NUCLEOTIDE SEQUENCE [LARGE SCALE GENOMIC DNA]</scope>
    <source>
        <strain evidence="2">cv. 10/8</strain>
        <tissue evidence="1">Leaf</tissue>
    </source>
</reference>
<dbReference type="Proteomes" id="UP000265520">
    <property type="component" value="Unassembled WGS sequence"/>
</dbReference>
<proteinExistence type="predicted"/>
<sequence length="42" mass="4636">MLTKSSMILLNSAVAPPQTCSPPYDRKTSVLSHTVYVPKTWS</sequence>
<name>A0A392VF51_9FABA</name>
<accession>A0A392VF51</accession>
<organism evidence="1 2">
    <name type="scientific">Trifolium medium</name>
    <dbReference type="NCBI Taxonomy" id="97028"/>
    <lineage>
        <taxon>Eukaryota</taxon>
        <taxon>Viridiplantae</taxon>
        <taxon>Streptophyta</taxon>
        <taxon>Embryophyta</taxon>
        <taxon>Tracheophyta</taxon>
        <taxon>Spermatophyta</taxon>
        <taxon>Magnoliopsida</taxon>
        <taxon>eudicotyledons</taxon>
        <taxon>Gunneridae</taxon>
        <taxon>Pentapetalae</taxon>
        <taxon>rosids</taxon>
        <taxon>fabids</taxon>
        <taxon>Fabales</taxon>
        <taxon>Fabaceae</taxon>
        <taxon>Papilionoideae</taxon>
        <taxon>50 kb inversion clade</taxon>
        <taxon>NPAAA clade</taxon>
        <taxon>Hologalegina</taxon>
        <taxon>IRL clade</taxon>
        <taxon>Trifolieae</taxon>
        <taxon>Trifolium</taxon>
    </lineage>
</organism>
<evidence type="ECO:0000313" key="2">
    <source>
        <dbReference type="Proteomes" id="UP000265520"/>
    </source>
</evidence>
<dbReference type="EMBL" id="LXQA011142293">
    <property type="protein sequence ID" value="MCI86497.1"/>
    <property type="molecule type" value="Genomic_DNA"/>
</dbReference>
<protein>
    <submittedName>
        <fullName evidence="1">Uncharacterized protein</fullName>
    </submittedName>
</protein>
<dbReference type="AlphaFoldDB" id="A0A392VF51"/>